<dbReference type="EMBL" id="JAUCGM010000086">
    <property type="protein sequence ID" value="MDM8562212.1"/>
    <property type="molecule type" value="Genomic_DNA"/>
</dbReference>
<dbReference type="PANTHER" id="PTHR43666">
    <property type="entry name" value="TLDD PROTEIN"/>
    <property type="match status" value="1"/>
</dbReference>
<name>A0ABT7VRC7_9GAMM</name>
<sequence length="72" mass="8345">TRFATFWVENGEIVAPLNVMRFDETLYHIFGDKLMALTAERELIIETDTYEKRSSRSARLPGALVEDFTFTL</sequence>
<organism evidence="2 3">
    <name type="scientific">Candidatus Marithioploca araucensis</name>
    <dbReference type="NCBI Taxonomy" id="70273"/>
    <lineage>
        <taxon>Bacteria</taxon>
        <taxon>Pseudomonadati</taxon>
        <taxon>Pseudomonadota</taxon>
        <taxon>Gammaproteobacteria</taxon>
        <taxon>Thiotrichales</taxon>
        <taxon>Thiotrichaceae</taxon>
        <taxon>Candidatus Marithioploca</taxon>
    </lineage>
</organism>
<feature type="domain" description="Metalloprotease TldD/E C-terminal" evidence="1">
    <location>
        <begin position="4"/>
        <end position="71"/>
    </location>
</feature>
<dbReference type="InterPro" id="IPR045569">
    <property type="entry name" value="Metalloprtase-TldD/E_C"/>
</dbReference>
<dbReference type="Pfam" id="PF19289">
    <property type="entry name" value="PmbA_TldD_3rd"/>
    <property type="match status" value="1"/>
</dbReference>
<dbReference type="Proteomes" id="UP001171945">
    <property type="component" value="Unassembled WGS sequence"/>
</dbReference>
<evidence type="ECO:0000313" key="3">
    <source>
        <dbReference type="Proteomes" id="UP001171945"/>
    </source>
</evidence>
<reference evidence="2" key="1">
    <citation type="submission" date="2023-06" db="EMBL/GenBank/DDBJ databases">
        <title>Uncultivated large filamentous bacteria from sulfidic sediments reveal new species and different genomic features in energy metabolism and defense.</title>
        <authorList>
            <person name="Fonseca A."/>
        </authorList>
    </citation>
    <scope>NUCLEOTIDE SEQUENCE</scope>
    <source>
        <strain evidence="2">HSG4</strain>
    </source>
</reference>
<feature type="non-terminal residue" evidence="2">
    <location>
        <position position="1"/>
    </location>
</feature>
<protein>
    <submittedName>
        <fullName evidence="2">Metallopeptidase TldD-related protein</fullName>
    </submittedName>
</protein>
<evidence type="ECO:0000259" key="1">
    <source>
        <dbReference type="Pfam" id="PF19289"/>
    </source>
</evidence>
<gene>
    <name evidence="2" type="ORF">QUF54_02545</name>
</gene>
<proteinExistence type="predicted"/>
<accession>A0ABT7VRC7</accession>
<dbReference type="PANTHER" id="PTHR43666:SF1">
    <property type="entry name" value="CONSERVED PROTEIN"/>
    <property type="match status" value="1"/>
</dbReference>
<dbReference type="SUPFAM" id="SSF111283">
    <property type="entry name" value="Putative modulator of DNA gyrase, PmbA/TldD"/>
    <property type="match status" value="1"/>
</dbReference>
<evidence type="ECO:0000313" key="2">
    <source>
        <dbReference type="EMBL" id="MDM8562212.1"/>
    </source>
</evidence>
<keyword evidence="3" id="KW-1185">Reference proteome</keyword>
<dbReference type="InterPro" id="IPR036059">
    <property type="entry name" value="TldD/PmbA_sf"/>
</dbReference>
<comment type="caution">
    <text evidence="2">The sequence shown here is derived from an EMBL/GenBank/DDBJ whole genome shotgun (WGS) entry which is preliminary data.</text>
</comment>